<dbReference type="GO" id="GO:0000028">
    <property type="term" value="P:ribosomal small subunit assembly"/>
    <property type="evidence" value="ECO:0007669"/>
    <property type="project" value="TreeGrafter"/>
</dbReference>
<protein>
    <recommendedName>
        <fullName evidence="2">GTPase Era, mitochondrial</fullName>
    </recommendedName>
    <alternativeName>
        <fullName evidence="5">ERA-like protein 1</fullName>
    </alternativeName>
</protein>
<dbReference type="EMBL" id="JARQZJ010000068">
    <property type="protein sequence ID" value="KAK9881240.1"/>
    <property type="molecule type" value="Genomic_DNA"/>
</dbReference>
<comment type="similarity">
    <text evidence="1 6">Belongs to the TRAFAC class TrmE-Era-EngA-EngB-Septin-like GTPase superfamily. Era GTPase family.</text>
</comment>
<dbReference type="GO" id="GO:0019843">
    <property type="term" value="F:rRNA binding"/>
    <property type="evidence" value="ECO:0007669"/>
    <property type="project" value="TreeGrafter"/>
</dbReference>
<dbReference type="Gene3D" id="3.40.50.300">
    <property type="entry name" value="P-loop containing nucleotide triphosphate hydrolases"/>
    <property type="match status" value="1"/>
</dbReference>
<dbReference type="SUPFAM" id="SSF54814">
    <property type="entry name" value="Prokaryotic type KH domain (KH-domain type II)"/>
    <property type="match status" value="1"/>
</dbReference>
<evidence type="ECO:0000313" key="9">
    <source>
        <dbReference type="Proteomes" id="UP001431783"/>
    </source>
</evidence>
<dbReference type="GO" id="GO:0005759">
    <property type="term" value="C:mitochondrial matrix"/>
    <property type="evidence" value="ECO:0007669"/>
    <property type="project" value="TreeGrafter"/>
</dbReference>
<reference evidence="8 9" key="1">
    <citation type="submission" date="2023-03" db="EMBL/GenBank/DDBJ databases">
        <title>Genome insight into feeding habits of ladybird beetles.</title>
        <authorList>
            <person name="Li H.-S."/>
            <person name="Huang Y.-H."/>
            <person name="Pang H."/>
        </authorList>
    </citation>
    <scope>NUCLEOTIDE SEQUENCE [LARGE SCALE GENOMIC DNA]</scope>
    <source>
        <strain evidence="8">SYSU_2023b</strain>
        <tissue evidence="8">Whole body</tissue>
    </source>
</reference>
<feature type="region of interest" description="G4" evidence="6">
    <location>
        <begin position="165"/>
        <end position="168"/>
    </location>
</feature>
<sequence length="351" mass="40062">MNSIRKTIRFASKLRSISHELRFSSSLSNKRDTEEETCTSRLLRISIIGMPNAGKSTLINSLMDRKVCPASSKVHTTKKKSVAIFTECDAQIVFLDTPGIVSSQELKKYNLNKSFFKDSNSSLHQADLIGVVHDVSNTWTYDRIDIKVLNLLEHFKNKPSILILNKVDLLKNKRKLLELTRKLTENRLEGKLSSEHIEIEEDEVKVVRGWPFFKEIFMLSSLTGNGVGELRNYLVDNAIPSPWMFPAEQFSGDKYEDIIVNSVRSKLLDFLPQEIPYSLETKLELLETDENGRITTVVIVKCPSARVAKLIAGTYDGRLKQIVAKCQEDLQDAFRCFVRIKIVLHNEKEKN</sequence>
<dbReference type="InterPro" id="IPR030388">
    <property type="entry name" value="G_ERA_dom"/>
</dbReference>
<evidence type="ECO:0000256" key="4">
    <source>
        <dbReference type="ARBA" id="ARBA00023134"/>
    </source>
</evidence>
<evidence type="ECO:0000256" key="3">
    <source>
        <dbReference type="ARBA" id="ARBA00022741"/>
    </source>
</evidence>
<dbReference type="NCBIfam" id="TIGR00231">
    <property type="entry name" value="small_GTP"/>
    <property type="match status" value="1"/>
</dbReference>
<dbReference type="InterPro" id="IPR005662">
    <property type="entry name" value="GTPase_Era-like"/>
</dbReference>
<organism evidence="8 9">
    <name type="scientific">Henosepilachna vigintioctopunctata</name>
    <dbReference type="NCBI Taxonomy" id="420089"/>
    <lineage>
        <taxon>Eukaryota</taxon>
        <taxon>Metazoa</taxon>
        <taxon>Ecdysozoa</taxon>
        <taxon>Arthropoda</taxon>
        <taxon>Hexapoda</taxon>
        <taxon>Insecta</taxon>
        <taxon>Pterygota</taxon>
        <taxon>Neoptera</taxon>
        <taxon>Endopterygota</taxon>
        <taxon>Coleoptera</taxon>
        <taxon>Polyphaga</taxon>
        <taxon>Cucujiformia</taxon>
        <taxon>Coccinelloidea</taxon>
        <taxon>Coccinellidae</taxon>
        <taxon>Epilachninae</taxon>
        <taxon>Epilachnini</taxon>
        <taxon>Henosepilachna</taxon>
    </lineage>
</organism>
<dbReference type="Pfam" id="PF01926">
    <property type="entry name" value="MMR_HSR1"/>
    <property type="match status" value="1"/>
</dbReference>
<feature type="region of interest" description="G3" evidence="6">
    <location>
        <begin position="96"/>
        <end position="99"/>
    </location>
</feature>
<keyword evidence="9" id="KW-1185">Reference proteome</keyword>
<feature type="region of interest" description="G1" evidence="6">
    <location>
        <begin position="49"/>
        <end position="56"/>
    </location>
</feature>
<dbReference type="PROSITE" id="PS51713">
    <property type="entry name" value="G_ERA"/>
    <property type="match status" value="1"/>
</dbReference>
<dbReference type="PANTHER" id="PTHR42698">
    <property type="entry name" value="GTPASE ERA"/>
    <property type="match status" value="1"/>
</dbReference>
<evidence type="ECO:0000256" key="6">
    <source>
        <dbReference type="PROSITE-ProRule" id="PRU01050"/>
    </source>
</evidence>
<dbReference type="AlphaFoldDB" id="A0AAW1UMK7"/>
<feature type="region of interest" description="G2" evidence="6">
    <location>
        <begin position="75"/>
        <end position="79"/>
    </location>
</feature>
<dbReference type="Gene3D" id="3.30.300.20">
    <property type="match status" value="1"/>
</dbReference>
<dbReference type="FunFam" id="3.40.50.300:FF:002220">
    <property type="entry name" value="GTPase Era, mitochondrial"/>
    <property type="match status" value="1"/>
</dbReference>
<proteinExistence type="inferred from homology"/>
<evidence type="ECO:0000259" key="7">
    <source>
        <dbReference type="PROSITE" id="PS51713"/>
    </source>
</evidence>
<keyword evidence="4 6" id="KW-0342">GTP-binding</keyword>
<gene>
    <name evidence="8" type="ORF">WA026_015358</name>
</gene>
<dbReference type="PRINTS" id="PR00326">
    <property type="entry name" value="GTP1OBG"/>
</dbReference>
<dbReference type="Proteomes" id="UP001431783">
    <property type="component" value="Unassembled WGS sequence"/>
</dbReference>
<feature type="region of interest" description="G5" evidence="6">
    <location>
        <begin position="219"/>
        <end position="221"/>
    </location>
</feature>
<keyword evidence="3 6" id="KW-0547">Nucleotide-binding</keyword>
<dbReference type="GO" id="GO:0005525">
    <property type="term" value="F:GTP binding"/>
    <property type="evidence" value="ECO:0007669"/>
    <property type="project" value="UniProtKB-UniRule"/>
</dbReference>
<dbReference type="GO" id="GO:0043024">
    <property type="term" value="F:ribosomal small subunit binding"/>
    <property type="evidence" value="ECO:0007669"/>
    <property type="project" value="TreeGrafter"/>
</dbReference>
<evidence type="ECO:0000313" key="8">
    <source>
        <dbReference type="EMBL" id="KAK9881240.1"/>
    </source>
</evidence>
<dbReference type="PANTHER" id="PTHR42698:SF1">
    <property type="entry name" value="GTPASE ERA, MITOCHONDRIAL"/>
    <property type="match status" value="1"/>
</dbReference>
<dbReference type="InterPro" id="IPR009019">
    <property type="entry name" value="KH_sf_prok-type"/>
</dbReference>
<accession>A0AAW1UMK7</accession>
<dbReference type="InterPro" id="IPR006073">
    <property type="entry name" value="GTP-bd"/>
</dbReference>
<feature type="domain" description="Era-type G" evidence="7">
    <location>
        <begin position="41"/>
        <end position="241"/>
    </location>
</feature>
<evidence type="ECO:0000256" key="1">
    <source>
        <dbReference type="ARBA" id="ARBA00007921"/>
    </source>
</evidence>
<evidence type="ECO:0000256" key="2">
    <source>
        <dbReference type="ARBA" id="ARBA00019149"/>
    </source>
</evidence>
<dbReference type="InterPro" id="IPR005225">
    <property type="entry name" value="Small_GTP-bd"/>
</dbReference>
<dbReference type="InterPro" id="IPR015946">
    <property type="entry name" value="KH_dom-like_a/b"/>
</dbReference>
<comment type="caution">
    <text evidence="8">The sequence shown here is derived from an EMBL/GenBank/DDBJ whole genome shotgun (WGS) entry which is preliminary data.</text>
</comment>
<dbReference type="InterPro" id="IPR027417">
    <property type="entry name" value="P-loop_NTPase"/>
</dbReference>
<dbReference type="CDD" id="cd04163">
    <property type="entry name" value="Era"/>
    <property type="match status" value="1"/>
</dbReference>
<dbReference type="SUPFAM" id="SSF52540">
    <property type="entry name" value="P-loop containing nucleoside triphosphate hydrolases"/>
    <property type="match status" value="1"/>
</dbReference>
<name>A0AAW1UMK7_9CUCU</name>
<evidence type="ECO:0000256" key="5">
    <source>
        <dbReference type="ARBA" id="ARBA00030975"/>
    </source>
</evidence>